<reference evidence="1 2" key="1">
    <citation type="submission" date="2019-11" db="EMBL/GenBank/DDBJ databases">
        <title>Spirosoma endbachense sp. nov., isolated from a natural salt meadow.</title>
        <authorList>
            <person name="Rojas J."/>
            <person name="Ambika Manirajan B."/>
            <person name="Ratering S."/>
            <person name="Suarez C."/>
            <person name="Geissler-Plaum R."/>
            <person name="Schnell S."/>
        </authorList>
    </citation>
    <scope>NUCLEOTIDE SEQUENCE [LARGE SCALE GENOMIC DNA]</scope>
    <source>
        <strain evidence="1 2">I-24</strain>
    </source>
</reference>
<accession>A0A6P1VND9</accession>
<dbReference type="RefSeq" id="WP_162384369.1">
    <property type="nucleotide sequence ID" value="NZ_CP045997.1"/>
</dbReference>
<dbReference type="EMBL" id="CP045997">
    <property type="protein sequence ID" value="QHV93948.1"/>
    <property type="molecule type" value="Genomic_DNA"/>
</dbReference>
<gene>
    <name evidence="1" type="ORF">GJR95_02415</name>
</gene>
<name>A0A6P1VND9_9BACT</name>
<dbReference type="InterPro" id="IPR018490">
    <property type="entry name" value="cNMP-bd_dom_sf"/>
</dbReference>
<proteinExistence type="predicted"/>
<dbReference type="Proteomes" id="UP000464577">
    <property type="component" value="Chromosome"/>
</dbReference>
<dbReference type="AlphaFoldDB" id="A0A6P1VND9"/>
<dbReference type="Gene3D" id="2.60.120.10">
    <property type="entry name" value="Jelly Rolls"/>
    <property type="match status" value="1"/>
</dbReference>
<protein>
    <submittedName>
        <fullName evidence="1">Cyclic nucleotide-binding domain-containing protein</fullName>
    </submittedName>
</protein>
<evidence type="ECO:0000313" key="1">
    <source>
        <dbReference type="EMBL" id="QHV93948.1"/>
    </source>
</evidence>
<dbReference type="KEGG" id="senf:GJR95_02415"/>
<evidence type="ECO:0000313" key="2">
    <source>
        <dbReference type="Proteomes" id="UP000464577"/>
    </source>
</evidence>
<dbReference type="SUPFAM" id="SSF51206">
    <property type="entry name" value="cAMP-binding domain-like"/>
    <property type="match status" value="1"/>
</dbReference>
<organism evidence="1 2">
    <name type="scientific">Spirosoma endbachense</name>
    <dbReference type="NCBI Taxonomy" id="2666025"/>
    <lineage>
        <taxon>Bacteria</taxon>
        <taxon>Pseudomonadati</taxon>
        <taxon>Bacteroidota</taxon>
        <taxon>Cytophagia</taxon>
        <taxon>Cytophagales</taxon>
        <taxon>Cytophagaceae</taxon>
        <taxon>Spirosoma</taxon>
    </lineage>
</organism>
<sequence length="190" mass="22374">MTDLLQYIHSFTEFSEESWTILRSIITEIAIKKGDYLVQADKVCHSLFYISKGYCRAFNVQDGEEVNTSFYFENDIATDMNSYVFAVKSCFFIQACEPLTVYKFDKMDVLAISKRAPEIELIAKRNLQLIAAKQEKQLQLYRLLTARKRYEYLEKNQPQLVQRVPLTQLASYLGVKRETLSRIRNNRRQR</sequence>
<keyword evidence="2" id="KW-1185">Reference proteome</keyword>
<dbReference type="InterPro" id="IPR014710">
    <property type="entry name" value="RmlC-like_jellyroll"/>
</dbReference>